<proteinExistence type="predicted"/>
<comment type="caution">
    <text evidence="1">The sequence shown here is derived from an EMBL/GenBank/DDBJ whole genome shotgun (WGS) entry which is preliminary data.</text>
</comment>
<dbReference type="Proteomes" id="UP000271031">
    <property type="component" value="Unassembled WGS sequence"/>
</dbReference>
<accession>A0A3M8D0T8</accession>
<protein>
    <submittedName>
        <fullName evidence="1">Uncharacterized protein</fullName>
    </submittedName>
</protein>
<organism evidence="1 2">
    <name type="scientific">Brevibacillus fluminis</name>
    <dbReference type="NCBI Taxonomy" id="511487"/>
    <lineage>
        <taxon>Bacteria</taxon>
        <taxon>Bacillati</taxon>
        <taxon>Bacillota</taxon>
        <taxon>Bacilli</taxon>
        <taxon>Bacillales</taxon>
        <taxon>Paenibacillaceae</taxon>
        <taxon>Brevibacillus</taxon>
    </lineage>
</organism>
<dbReference type="AlphaFoldDB" id="A0A3M8D0T8"/>
<evidence type="ECO:0000313" key="1">
    <source>
        <dbReference type="EMBL" id="RNB81037.1"/>
    </source>
</evidence>
<reference evidence="1 2" key="1">
    <citation type="submission" date="2018-10" db="EMBL/GenBank/DDBJ databases">
        <title>Phylogenomics of Brevibacillus.</title>
        <authorList>
            <person name="Dunlap C."/>
        </authorList>
    </citation>
    <scope>NUCLEOTIDE SEQUENCE [LARGE SCALE GENOMIC DNA]</scope>
    <source>
        <strain evidence="1 2">JCM 15716</strain>
    </source>
</reference>
<dbReference type="EMBL" id="RHHQ01000024">
    <property type="protein sequence ID" value="RNB81037.1"/>
    <property type="molecule type" value="Genomic_DNA"/>
</dbReference>
<evidence type="ECO:0000313" key="2">
    <source>
        <dbReference type="Proteomes" id="UP000271031"/>
    </source>
</evidence>
<gene>
    <name evidence="1" type="ORF">EDM56_26990</name>
</gene>
<sequence>MLRWLFGDSGEKVGLPRVAWPAKKYERPAQAQKWNRAPKPHAARRVYLKDAHVARKMFHFCT</sequence>
<name>A0A3M8D0T8_9BACL</name>
<keyword evidence="2" id="KW-1185">Reference proteome</keyword>